<protein>
    <submittedName>
        <fullName evidence="3">Peptidase M14</fullName>
    </submittedName>
</protein>
<comment type="caution">
    <text evidence="3">The sequence shown here is derived from an EMBL/GenBank/DDBJ whole genome shotgun (WGS) entry which is preliminary data.</text>
</comment>
<name>A0ABX1D264_9FLAO</name>
<dbReference type="EMBL" id="JAAVJR010000005">
    <property type="protein sequence ID" value="NJW53263.1"/>
    <property type="molecule type" value="Genomic_DNA"/>
</dbReference>
<proteinExistence type="inferred from homology"/>
<dbReference type="Pfam" id="PF00246">
    <property type="entry name" value="Peptidase_M14"/>
    <property type="match status" value="1"/>
</dbReference>
<evidence type="ECO:0000259" key="2">
    <source>
        <dbReference type="PROSITE" id="PS52035"/>
    </source>
</evidence>
<dbReference type="InterPro" id="IPR000834">
    <property type="entry name" value="Peptidase_M14"/>
</dbReference>
<sequence>MFTDVTLRLFTFVNMNLADIFLDNYSRFRVDEITGRFLSFQHLDPILNQLAPHFKVAEVGRSFLNVPIKSIQVGSGPIKILAWSQMHGNETTTTKGVLDLLQFFAEIKEEADGAELLTKFSLLLIPMLNPDGAARYTRENVNKIDLNRDAQLLREPESKVLRACFENFRPDYCLNLHDQRTIFGVDGKPATLSFLAPSMDESRTVNDVREKAMSVIVGMNRALQGKIPGQVGRFDDSYNINCTGDYFQTLKVPTILFECGHFSKDYQREKTRELFAYSLLVGLEEIVSGRKNAKVKDEYFSIPENQKNFYDIILRNGVVAGEKVDVAVQYTEIMKAGEINFVPKVQTMAPNLSSFGHEEINCHGGVLKNVTGGELSENDIVEVILLNKEKLSIKTP</sequence>
<feature type="domain" description="Peptidase M14" evidence="2">
    <location>
        <begin position="26"/>
        <end position="286"/>
    </location>
</feature>
<keyword evidence="4" id="KW-1185">Reference proteome</keyword>
<reference evidence="3 4" key="1">
    <citation type="submission" date="2020-03" db="EMBL/GenBank/DDBJ databases">
        <title>Salinimicrobium sp. nov, isolated from SCS.</title>
        <authorList>
            <person name="Cao W.R."/>
        </authorList>
    </citation>
    <scope>NUCLEOTIDE SEQUENCE [LARGE SCALE GENOMIC DNA]</scope>
    <source>
        <strain evidence="4">J15B91</strain>
    </source>
</reference>
<evidence type="ECO:0000256" key="1">
    <source>
        <dbReference type="PROSITE-ProRule" id="PRU01379"/>
    </source>
</evidence>
<dbReference type="SMART" id="SM00631">
    <property type="entry name" value="Zn_pept"/>
    <property type="match status" value="1"/>
</dbReference>
<comment type="caution">
    <text evidence="1">Lacks conserved residue(s) required for the propagation of feature annotation.</text>
</comment>
<gene>
    <name evidence="3" type="ORF">HC175_10050</name>
</gene>
<evidence type="ECO:0000313" key="4">
    <source>
        <dbReference type="Proteomes" id="UP000703674"/>
    </source>
</evidence>
<evidence type="ECO:0000313" key="3">
    <source>
        <dbReference type="EMBL" id="NJW53263.1"/>
    </source>
</evidence>
<dbReference type="RefSeq" id="WP_168138371.1">
    <property type="nucleotide sequence ID" value="NZ_JAAVJR010000005.1"/>
</dbReference>
<organism evidence="3 4">
    <name type="scientific">Salinimicrobium oceani</name>
    <dbReference type="NCBI Taxonomy" id="2722702"/>
    <lineage>
        <taxon>Bacteria</taxon>
        <taxon>Pseudomonadati</taxon>
        <taxon>Bacteroidota</taxon>
        <taxon>Flavobacteriia</taxon>
        <taxon>Flavobacteriales</taxon>
        <taxon>Flavobacteriaceae</taxon>
        <taxon>Salinimicrobium</taxon>
    </lineage>
</organism>
<comment type="similarity">
    <text evidence="1">Belongs to the peptidase M14 family.</text>
</comment>
<dbReference type="Proteomes" id="UP000703674">
    <property type="component" value="Unassembled WGS sequence"/>
</dbReference>
<dbReference type="PROSITE" id="PS52035">
    <property type="entry name" value="PEPTIDASE_M14"/>
    <property type="match status" value="1"/>
</dbReference>
<dbReference type="SUPFAM" id="SSF53187">
    <property type="entry name" value="Zn-dependent exopeptidases"/>
    <property type="match status" value="1"/>
</dbReference>
<dbReference type="Gene3D" id="3.40.630.10">
    <property type="entry name" value="Zn peptidases"/>
    <property type="match status" value="1"/>
</dbReference>
<accession>A0ABX1D264</accession>